<dbReference type="AlphaFoldDB" id="F0QWF0"/>
<dbReference type="EMBL" id="CP002529">
    <property type="protein sequence ID" value="ADY00998.1"/>
    <property type="molecule type" value="Genomic_DNA"/>
</dbReference>
<evidence type="ECO:0000313" key="2">
    <source>
        <dbReference type="EMBL" id="ADY00998.1"/>
    </source>
</evidence>
<dbReference type="KEGG" id="vmo:VMUT_0787"/>
<reference evidence="2 3" key="1">
    <citation type="journal article" date="2011" name="J. Bacteriol.">
        <title>Complete genome sequence of 'Vulcanisaeta moutnovskia' strain 768-28, a novel member of the hyperthermophilic crenarchaeal genus vulcanisaeta.</title>
        <authorList>
            <person name="Gumerov V.M."/>
            <person name="Mardanov A.V."/>
            <person name="Beletsky A.V."/>
            <person name="Prokofeva M.I."/>
            <person name="Bonch-Osmolovskaya E.A."/>
            <person name="Ravin N.V."/>
            <person name="Skryabin K.G."/>
        </authorList>
    </citation>
    <scope>NUCLEOTIDE SEQUENCE [LARGE SCALE GENOMIC DNA]</scope>
    <source>
        <strain evidence="2 3">768-28</strain>
    </source>
</reference>
<evidence type="ECO:0000313" key="3">
    <source>
        <dbReference type="Proteomes" id="UP000007485"/>
    </source>
</evidence>
<dbReference type="PANTHER" id="PTHR34860">
    <property type="entry name" value="REPRESSOR-LIKE PROTEIN SSO7C3"/>
    <property type="match status" value="1"/>
</dbReference>
<dbReference type="eggNOG" id="arCOG00815">
    <property type="taxonomic scope" value="Archaea"/>
</dbReference>
<organism evidence="2 3">
    <name type="scientific">Vulcanisaeta moutnovskia (strain 768-28)</name>
    <dbReference type="NCBI Taxonomy" id="985053"/>
    <lineage>
        <taxon>Archaea</taxon>
        <taxon>Thermoproteota</taxon>
        <taxon>Thermoprotei</taxon>
        <taxon>Thermoproteales</taxon>
        <taxon>Thermoproteaceae</taxon>
        <taxon>Vulcanisaeta</taxon>
    </lineage>
</organism>
<accession>F0QWF0</accession>
<dbReference type="OrthoDB" id="30861at2157"/>
<keyword evidence="3" id="KW-1185">Reference proteome</keyword>
<dbReference type="PROSITE" id="PS51740">
    <property type="entry name" value="SPOVT_ABRB"/>
    <property type="match status" value="1"/>
</dbReference>
<dbReference type="InterPro" id="IPR037914">
    <property type="entry name" value="SpoVT-AbrB_sf"/>
</dbReference>
<dbReference type="HOGENOM" id="CLU_158484_9_3_2"/>
<dbReference type="GO" id="GO:0003677">
    <property type="term" value="F:DNA binding"/>
    <property type="evidence" value="ECO:0007669"/>
    <property type="project" value="InterPro"/>
</dbReference>
<name>F0QWF0_VULM7</name>
<sequence>MKILVKVTRNYQVTIPASVRERLGIKVGDLLSVEVDDDRIILRKVIQEIPMIRLGRELTISDIDRLIEEGLMSNVGGSD</sequence>
<dbReference type="InterPro" id="IPR052975">
    <property type="entry name" value="Repressor-like_regulatory"/>
</dbReference>
<proteinExistence type="predicted"/>
<gene>
    <name evidence="2" type="ordered locus">VMUT_0787</name>
</gene>
<dbReference type="Gene3D" id="2.10.260.10">
    <property type="match status" value="1"/>
</dbReference>
<dbReference type="PANTHER" id="PTHR34860:SF6">
    <property type="entry name" value="REPRESSOR-LIKE PROTEIN SSO7C3"/>
    <property type="match status" value="1"/>
</dbReference>
<feature type="domain" description="SpoVT-AbrB" evidence="1">
    <location>
        <begin position="2"/>
        <end position="47"/>
    </location>
</feature>
<dbReference type="RefSeq" id="WP_013604160.1">
    <property type="nucleotide sequence ID" value="NC_015151.1"/>
</dbReference>
<dbReference type="NCBIfam" id="TIGR01439">
    <property type="entry name" value="lp_hng_hel_AbrB"/>
    <property type="match status" value="1"/>
</dbReference>
<dbReference type="SMART" id="SM00966">
    <property type="entry name" value="SpoVT_AbrB"/>
    <property type="match status" value="1"/>
</dbReference>
<dbReference type="SUPFAM" id="SSF89447">
    <property type="entry name" value="AbrB/MazE/MraZ-like"/>
    <property type="match status" value="1"/>
</dbReference>
<evidence type="ECO:0000259" key="1">
    <source>
        <dbReference type="PROSITE" id="PS51740"/>
    </source>
</evidence>
<dbReference type="STRING" id="985053.VMUT_0787"/>
<protein>
    <submittedName>
        <fullName evidence="2">AbrB family transcriptional regulator</fullName>
    </submittedName>
</protein>
<dbReference type="Pfam" id="PF04014">
    <property type="entry name" value="MazE_antitoxin"/>
    <property type="match status" value="1"/>
</dbReference>
<dbReference type="GeneID" id="10288439"/>
<dbReference type="Proteomes" id="UP000007485">
    <property type="component" value="Chromosome"/>
</dbReference>
<dbReference type="InterPro" id="IPR007159">
    <property type="entry name" value="SpoVT-AbrB_dom"/>
</dbReference>